<dbReference type="AlphaFoldDB" id="N9YW47"/>
<gene>
    <name evidence="1" type="ORF">HMPREF1097_05700</name>
</gene>
<dbReference type="Proteomes" id="UP000013041">
    <property type="component" value="Unassembled WGS sequence"/>
</dbReference>
<organism evidence="1 2">
    <name type="scientific">Enterocloster bolteae 90B8</name>
    <dbReference type="NCBI Taxonomy" id="997897"/>
    <lineage>
        <taxon>Bacteria</taxon>
        <taxon>Bacillati</taxon>
        <taxon>Bacillota</taxon>
        <taxon>Clostridia</taxon>
        <taxon>Lachnospirales</taxon>
        <taxon>Lachnospiraceae</taxon>
        <taxon>Enterocloster</taxon>
    </lineage>
</organism>
<name>N9YW47_9FIRM</name>
<accession>N9YW47</accession>
<dbReference type="HOGENOM" id="CLU_202397_0_0_9"/>
<reference evidence="1 2" key="1">
    <citation type="submission" date="2013-01" db="EMBL/GenBank/DDBJ databases">
        <title>The Genome Sequence of Clostridium bolteae 90B8.</title>
        <authorList>
            <consortium name="The Broad Institute Genome Sequencing Platform"/>
            <person name="Earl A."/>
            <person name="Ward D."/>
            <person name="Feldgarden M."/>
            <person name="Gevers D."/>
            <person name="Courvalin P."/>
            <person name="Lambert T."/>
            <person name="Walker B."/>
            <person name="Young S.K."/>
            <person name="Zeng Q."/>
            <person name="Gargeya S."/>
            <person name="Fitzgerald M."/>
            <person name="Haas B."/>
            <person name="Abouelleil A."/>
            <person name="Alvarado L."/>
            <person name="Arachchi H.M."/>
            <person name="Berlin A.M."/>
            <person name="Chapman S.B."/>
            <person name="Dewar J."/>
            <person name="Goldberg J."/>
            <person name="Griggs A."/>
            <person name="Gujja S."/>
            <person name="Hansen M."/>
            <person name="Howarth C."/>
            <person name="Imamovic A."/>
            <person name="Larimer J."/>
            <person name="McCowan C."/>
            <person name="Murphy C."/>
            <person name="Neiman D."/>
            <person name="Pearson M."/>
            <person name="Priest M."/>
            <person name="Roberts A."/>
            <person name="Saif S."/>
            <person name="Shea T."/>
            <person name="Sisk P."/>
            <person name="Sykes S."/>
            <person name="Wortman J."/>
            <person name="Nusbaum C."/>
            <person name="Birren B."/>
        </authorList>
    </citation>
    <scope>NUCLEOTIDE SEQUENCE [LARGE SCALE GENOMIC DNA]</scope>
    <source>
        <strain evidence="1 2">90B8</strain>
    </source>
</reference>
<sequence length="71" mass="8061">MQSFFRDDCMDVGWNEARMEERVTDGHSHNGSRSDTHEEIHEVEIEYFRRNYGNNGAASIPAIQGGTKDTG</sequence>
<dbReference type="EMBL" id="AGYG01000036">
    <property type="protein sequence ID" value="ENZ31640.1"/>
    <property type="molecule type" value="Genomic_DNA"/>
</dbReference>
<protein>
    <submittedName>
        <fullName evidence="1">Uncharacterized protein</fullName>
    </submittedName>
</protein>
<comment type="caution">
    <text evidence="1">The sequence shown here is derived from an EMBL/GenBank/DDBJ whole genome shotgun (WGS) entry which is preliminary data.</text>
</comment>
<proteinExistence type="predicted"/>
<evidence type="ECO:0000313" key="1">
    <source>
        <dbReference type="EMBL" id="ENZ31640.1"/>
    </source>
</evidence>
<evidence type="ECO:0000313" key="2">
    <source>
        <dbReference type="Proteomes" id="UP000013041"/>
    </source>
</evidence>